<dbReference type="STRING" id="144512.A0A0V0UGF1"/>
<evidence type="ECO:0000313" key="8">
    <source>
        <dbReference type="Proteomes" id="UP000055048"/>
    </source>
</evidence>
<feature type="non-terminal residue" evidence="7">
    <location>
        <position position="1"/>
    </location>
</feature>
<evidence type="ECO:0000256" key="5">
    <source>
        <dbReference type="ARBA" id="ARBA00023315"/>
    </source>
</evidence>
<keyword evidence="5" id="KW-0012">Acyltransferase</keyword>
<dbReference type="PANTHER" id="PTHR13693:SF102">
    <property type="entry name" value="2-AMINO-3-KETOBUTYRATE COENZYME A LIGASE, MITOCHONDRIAL"/>
    <property type="match status" value="1"/>
</dbReference>
<dbReference type="InterPro" id="IPR015424">
    <property type="entry name" value="PyrdxlP-dep_Trfase"/>
</dbReference>
<proteinExistence type="inferred from homology"/>
<comment type="caution">
    <text evidence="7">The sequence shown here is derived from an EMBL/GenBank/DDBJ whole genome shotgun (WGS) entry which is preliminary data.</text>
</comment>
<dbReference type="EMBL" id="JYDJ01000006">
    <property type="protein sequence ID" value="KRX50486.1"/>
    <property type="molecule type" value="Genomic_DNA"/>
</dbReference>
<dbReference type="GO" id="GO:0016874">
    <property type="term" value="F:ligase activity"/>
    <property type="evidence" value="ECO:0007669"/>
    <property type="project" value="UniProtKB-KW"/>
</dbReference>
<sequence length="438" mass="48504">LLRVMKKFSFQFTKTYKRYSTALANIVSNIKQELTEIQKAGTYKHERILLGRQGVKVHVAGTKQPVINFCANNYLGLSSHEDIIEAGKNALHTYGAGLSSVRFICGTQDIHKQLENTLAMFHEKEDAILYASCFDANAGIFEALLDSNDAVISDELNHASLIDGIRLTKAKRFRYKHMNMIDLESKLQETKEYRRKMIVSDGVFSMDGDVAPLPEIVNLANKYDAIVLLDECHATGFFGKTGRGTEEYFGNSLISSSVYLLINCSAFLTSGIKGSVHLINSTLGKAMGGAMGGYTTGPKAIIDLLRQKSRPYLFSNSLAPAVVGSSLKAVQLLMKDSKHAESLLRKTTIFRTRMKNLGFKVAGNSQHPICPVMLGNAKLTTEFANRLLEFGIYAIGFSYPVVPKDKPRIRIQISAAHSEEDIEKCIEAFSKVQKLLNI</sequence>
<organism evidence="7 8">
    <name type="scientific">Trichinella murrelli</name>
    <dbReference type="NCBI Taxonomy" id="144512"/>
    <lineage>
        <taxon>Eukaryota</taxon>
        <taxon>Metazoa</taxon>
        <taxon>Ecdysozoa</taxon>
        <taxon>Nematoda</taxon>
        <taxon>Enoplea</taxon>
        <taxon>Dorylaimia</taxon>
        <taxon>Trichinellida</taxon>
        <taxon>Trichinellidae</taxon>
        <taxon>Trichinella</taxon>
    </lineage>
</organism>
<dbReference type="GO" id="GO:0005739">
    <property type="term" value="C:mitochondrion"/>
    <property type="evidence" value="ECO:0007669"/>
    <property type="project" value="TreeGrafter"/>
</dbReference>
<dbReference type="InterPro" id="IPR015421">
    <property type="entry name" value="PyrdxlP-dep_Trfase_major"/>
</dbReference>
<keyword evidence="8" id="KW-1185">Reference proteome</keyword>
<dbReference type="InterPro" id="IPR015422">
    <property type="entry name" value="PyrdxlP-dep_Trfase_small"/>
</dbReference>
<evidence type="ECO:0000256" key="2">
    <source>
        <dbReference type="ARBA" id="ARBA00008392"/>
    </source>
</evidence>
<dbReference type="InterPro" id="IPR050087">
    <property type="entry name" value="AON_synthase_class-II"/>
</dbReference>
<evidence type="ECO:0000259" key="6">
    <source>
        <dbReference type="Pfam" id="PF00155"/>
    </source>
</evidence>
<gene>
    <name evidence="7" type="primary">GCAT</name>
    <name evidence="7" type="ORF">T05_10788</name>
</gene>
<comment type="cofactor">
    <cofactor evidence="1">
        <name>pyridoxal 5'-phosphate</name>
        <dbReference type="ChEBI" id="CHEBI:597326"/>
    </cofactor>
</comment>
<evidence type="ECO:0000256" key="4">
    <source>
        <dbReference type="ARBA" id="ARBA00022898"/>
    </source>
</evidence>
<dbReference type="CDD" id="cd06454">
    <property type="entry name" value="KBL_like"/>
    <property type="match status" value="1"/>
</dbReference>
<keyword evidence="7" id="KW-0436">Ligase</keyword>
<evidence type="ECO:0000256" key="1">
    <source>
        <dbReference type="ARBA" id="ARBA00001933"/>
    </source>
</evidence>
<feature type="domain" description="Aminotransferase class I/classII large" evidence="6">
    <location>
        <begin position="65"/>
        <end position="429"/>
    </location>
</feature>
<reference evidence="7 8" key="1">
    <citation type="submission" date="2015-01" db="EMBL/GenBank/DDBJ databases">
        <title>Evolution of Trichinella species and genotypes.</title>
        <authorList>
            <person name="Korhonen P.K."/>
            <person name="Edoardo P."/>
            <person name="Giuseppe L.R."/>
            <person name="Gasser R.B."/>
        </authorList>
    </citation>
    <scope>NUCLEOTIDE SEQUENCE [LARGE SCALE GENOMIC DNA]</scope>
    <source>
        <strain evidence="7">ISS417</strain>
    </source>
</reference>
<dbReference type="PANTHER" id="PTHR13693">
    <property type="entry name" value="CLASS II AMINOTRANSFERASE/8-AMINO-7-OXONONANOATE SYNTHASE"/>
    <property type="match status" value="1"/>
</dbReference>
<name>A0A0V0UGF1_9BILA</name>
<dbReference type="InterPro" id="IPR004839">
    <property type="entry name" value="Aminotransferase_I/II_large"/>
</dbReference>
<evidence type="ECO:0000256" key="3">
    <source>
        <dbReference type="ARBA" id="ARBA00022679"/>
    </source>
</evidence>
<dbReference type="SUPFAM" id="SSF53383">
    <property type="entry name" value="PLP-dependent transferases"/>
    <property type="match status" value="1"/>
</dbReference>
<evidence type="ECO:0000313" key="7">
    <source>
        <dbReference type="EMBL" id="KRX50486.1"/>
    </source>
</evidence>
<protein>
    <submittedName>
        <fullName evidence="7">2-amino-3-ketobutyrate coenzyme A ligase, mitochondrial</fullName>
    </submittedName>
</protein>
<dbReference type="AlphaFoldDB" id="A0A0V0UGF1"/>
<dbReference type="GO" id="GO:0030170">
    <property type="term" value="F:pyridoxal phosphate binding"/>
    <property type="evidence" value="ECO:0007669"/>
    <property type="project" value="InterPro"/>
</dbReference>
<dbReference type="OrthoDB" id="10263824at2759"/>
<dbReference type="Gene3D" id="3.90.1150.10">
    <property type="entry name" value="Aspartate Aminotransferase, domain 1"/>
    <property type="match status" value="2"/>
</dbReference>
<keyword evidence="3" id="KW-0808">Transferase</keyword>
<dbReference type="FunFam" id="3.40.640.10:FF:000006">
    <property type="entry name" value="5-aminolevulinate synthase, mitochondrial"/>
    <property type="match status" value="1"/>
</dbReference>
<dbReference type="Pfam" id="PF00155">
    <property type="entry name" value="Aminotran_1_2"/>
    <property type="match status" value="1"/>
</dbReference>
<dbReference type="GO" id="GO:0016746">
    <property type="term" value="F:acyltransferase activity"/>
    <property type="evidence" value="ECO:0007669"/>
    <property type="project" value="UniProtKB-KW"/>
</dbReference>
<dbReference type="Gene3D" id="3.40.640.10">
    <property type="entry name" value="Type I PLP-dependent aspartate aminotransferase-like (Major domain)"/>
    <property type="match status" value="2"/>
</dbReference>
<dbReference type="Proteomes" id="UP000055048">
    <property type="component" value="Unassembled WGS sequence"/>
</dbReference>
<accession>A0A0V0UGF1</accession>
<comment type="similarity">
    <text evidence="2">Belongs to the class-II pyridoxal-phosphate-dependent aminotransferase family.</text>
</comment>
<keyword evidence="4" id="KW-0663">Pyridoxal phosphate</keyword>